<accession>A0A316MCH2</accession>
<keyword evidence="1" id="KW-0812">Transmembrane</keyword>
<feature type="domain" description="Predicted membrane protein YciQ-like C-terminal" evidence="3">
    <location>
        <begin position="325"/>
        <end position="537"/>
    </location>
</feature>
<evidence type="ECO:0000313" key="5">
    <source>
        <dbReference type="Proteomes" id="UP000246114"/>
    </source>
</evidence>
<feature type="transmembrane region" description="Helical" evidence="1">
    <location>
        <begin position="442"/>
        <end position="462"/>
    </location>
</feature>
<dbReference type="Pfam" id="PF09972">
    <property type="entry name" value="DUF2207"/>
    <property type="match status" value="1"/>
</dbReference>
<organism evidence="4 5">
    <name type="scientific">Clostridium cadaveris</name>
    <dbReference type="NCBI Taxonomy" id="1529"/>
    <lineage>
        <taxon>Bacteria</taxon>
        <taxon>Bacillati</taxon>
        <taxon>Bacillota</taxon>
        <taxon>Clostridia</taxon>
        <taxon>Eubacteriales</taxon>
        <taxon>Clostridiaceae</taxon>
        <taxon>Clostridium</taxon>
    </lineage>
</organism>
<dbReference type="Proteomes" id="UP000246114">
    <property type="component" value="Unassembled WGS sequence"/>
</dbReference>
<dbReference type="AlphaFoldDB" id="A0A316MCH2"/>
<evidence type="ECO:0000256" key="1">
    <source>
        <dbReference type="SAM" id="Phobius"/>
    </source>
</evidence>
<proteinExistence type="predicted"/>
<evidence type="ECO:0000259" key="2">
    <source>
        <dbReference type="Pfam" id="PF09972"/>
    </source>
</evidence>
<protein>
    <submittedName>
        <fullName evidence="4">DUF2207 domain-containing protein</fullName>
    </submittedName>
</protein>
<evidence type="ECO:0000313" key="4">
    <source>
        <dbReference type="EMBL" id="PWL54795.1"/>
    </source>
</evidence>
<gene>
    <name evidence="4" type="ORF">DBY38_03160</name>
</gene>
<name>A0A316MCH2_9CLOT</name>
<dbReference type="Pfam" id="PF20990">
    <property type="entry name" value="DUF2207_C"/>
    <property type="match status" value="1"/>
</dbReference>
<sequence>MSLSKYNISTLYFKMKEGVNKMRGKRIKVFFYAIIVAIIFIMYPSVKAYASDEVTIENVNMKVNLLENGDVYVEENLSMKFNGKFNGAFRDLSVNGTGGIEEFKAYLVDNGTENEFYYNEKAKKGDYGTYKVEEKKKNLYRVQIFVPSKNVTRNFKFTYKLKNCAVLYNDVGELYFNFWDKGYESAVKRFKGSIVLPKSSNEPLQSYVRGNKRYDAMSDNNIGISFEISDLNSRDFVSARVVFSKDVLKSASKVENYDGKQRIMDKEKKYDEAIAKKEANKIFFGKVMKNLFLVFTVINIPLIIFFYRKNKKGHIDKTIKPKLCTPAIAAMLTGIMGNGEVFIGTILDLSQKGYIDLEGDEENKNNYIIKLKEGNWSELRNHEKYFLKWLREISRNTSKTSTDEIEKQMKDYKSGFLEGFNKWLTEIRKEYRSLGYRDKSNYGLGGILITFFIIELLISIGLCINYSIVLGILGILESVIIFILAMCCFIRMTDEGCREKASWKYLREKFEKKSFKDISKEYPLDLYMPYFIALGVGPDIFKSFKNFAMNSEEYKDNLWLTNYFAVDAFTKGHSFIYLTSTSFGGSSMNGNISTGGGGGVGGGGAGGF</sequence>
<dbReference type="EMBL" id="QAMZ01000018">
    <property type="protein sequence ID" value="PWL54795.1"/>
    <property type="molecule type" value="Genomic_DNA"/>
</dbReference>
<keyword evidence="1" id="KW-0472">Membrane</keyword>
<evidence type="ECO:0000259" key="3">
    <source>
        <dbReference type="Pfam" id="PF20990"/>
    </source>
</evidence>
<feature type="domain" description="DUF2207" evidence="2">
    <location>
        <begin position="55"/>
        <end position="243"/>
    </location>
</feature>
<feature type="transmembrane region" description="Helical" evidence="1">
    <location>
        <begin position="29"/>
        <end position="46"/>
    </location>
</feature>
<comment type="caution">
    <text evidence="4">The sequence shown here is derived from an EMBL/GenBank/DDBJ whole genome shotgun (WGS) entry which is preliminary data.</text>
</comment>
<dbReference type="InterPro" id="IPR018702">
    <property type="entry name" value="DUF2207"/>
</dbReference>
<feature type="transmembrane region" description="Helical" evidence="1">
    <location>
        <begin position="468"/>
        <end position="490"/>
    </location>
</feature>
<dbReference type="InterPro" id="IPR048389">
    <property type="entry name" value="YciQ-like_C"/>
</dbReference>
<feature type="transmembrane region" description="Helical" evidence="1">
    <location>
        <begin position="287"/>
        <end position="307"/>
    </location>
</feature>
<keyword evidence="1" id="KW-1133">Transmembrane helix</keyword>
<reference evidence="4 5" key="1">
    <citation type="submission" date="2018-03" db="EMBL/GenBank/DDBJ databases">
        <title>The uncultured portion of the human microbiome is neutrally assembled.</title>
        <authorList>
            <person name="Jeraldo P."/>
            <person name="Boardman L."/>
            <person name="White B.A."/>
            <person name="Nelson H."/>
            <person name="Goldenfeld N."/>
            <person name="Chia N."/>
        </authorList>
    </citation>
    <scope>NUCLEOTIDE SEQUENCE [LARGE SCALE GENOMIC DNA]</scope>
    <source>
        <strain evidence="4">CIM:MAG 903</strain>
    </source>
</reference>